<dbReference type="GO" id="GO:0005634">
    <property type="term" value="C:nucleus"/>
    <property type="evidence" value="ECO:0007669"/>
    <property type="project" value="TreeGrafter"/>
</dbReference>
<feature type="compositionally biased region" description="Basic and acidic residues" evidence="1">
    <location>
        <begin position="201"/>
        <end position="212"/>
    </location>
</feature>
<name>A0A8J5QJP3_9ASCO</name>
<feature type="region of interest" description="Disordered" evidence="1">
    <location>
        <begin position="447"/>
        <end position="490"/>
    </location>
</feature>
<evidence type="ECO:0000313" key="4">
    <source>
        <dbReference type="Proteomes" id="UP000694255"/>
    </source>
</evidence>
<reference evidence="3 4" key="1">
    <citation type="journal article" date="2021" name="DNA Res.">
        <title>Genome analysis of Candida subhashii reveals its hybrid nature and dual mitochondrial genome conformations.</title>
        <authorList>
            <person name="Mixao V."/>
            <person name="Hegedusova E."/>
            <person name="Saus E."/>
            <person name="Pryszcz L.P."/>
            <person name="Cillingova A."/>
            <person name="Nosek J."/>
            <person name="Gabaldon T."/>
        </authorList>
    </citation>
    <scope>NUCLEOTIDE SEQUENCE [LARGE SCALE GENOMIC DNA]</scope>
    <source>
        <strain evidence="3 4">CBS 10753</strain>
    </source>
</reference>
<gene>
    <name evidence="3" type="ORF">J8A68_004841</name>
</gene>
<feature type="region of interest" description="Disordered" evidence="1">
    <location>
        <begin position="187"/>
        <end position="212"/>
    </location>
</feature>
<feature type="compositionally biased region" description="Basic and acidic residues" evidence="1">
    <location>
        <begin position="447"/>
        <end position="462"/>
    </location>
</feature>
<evidence type="ECO:0000259" key="2">
    <source>
        <dbReference type="Pfam" id="PF11470"/>
    </source>
</evidence>
<dbReference type="RefSeq" id="XP_049261921.1">
    <property type="nucleotide sequence ID" value="XM_049408843.1"/>
</dbReference>
<evidence type="ECO:0000313" key="3">
    <source>
        <dbReference type="EMBL" id="KAG7661688.1"/>
    </source>
</evidence>
<dbReference type="EMBL" id="JAGSYN010000215">
    <property type="protein sequence ID" value="KAG7661688.1"/>
    <property type="molecule type" value="Genomic_DNA"/>
</dbReference>
<organism evidence="3 4">
    <name type="scientific">[Candida] subhashii</name>
    <dbReference type="NCBI Taxonomy" id="561895"/>
    <lineage>
        <taxon>Eukaryota</taxon>
        <taxon>Fungi</taxon>
        <taxon>Dikarya</taxon>
        <taxon>Ascomycota</taxon>
        <taxon>Saccharomycotina</taxon>
        <taxon>Pichiomycetes</taxon>
        <taxon>Debaryomycetaceae</taxon>
        <taxon>Spathaspora</taxon>
    </lineage>
</organism>
<dbReference type="Proteomes" id="UP000694255">
    <property type="component" value="Unassembled WGS sequence"/>
</dbReference>
<dbReference type="PANTHER" id="PTHR46467:SF1">
    <property type="entry name" value="TETHER CONTAINING UBX DOMAIN FOR GLUT4"/>
    <property type="match status" value="1"/>
</dbReference>
<keyword evidence="4" id="KW-1185">Reference proteome</keyword>
<feature type="region of interest" description="Disordered" evidence="1">
    <location>
        <begin position="261"/>
        <end position="287"/>
    </location>
</feature>
<sequence>MSSITLNISYKGSTKKITTTKSTTISQLTLNVLSNFKISKDDYIGILNYNQKSLDSSLPIRLTPLINNCKLTLTLKKLDINNQINIRLMHPELGNQIKSCSIGINLFEVLQLFQIQNLENSQLRILNSYFTNDQYDSTRLGDVIGDSPSVVIRFEIIKSANEKEKILKQQQELNRLQLEEQKERLRKQREQEEEAQQQQQIEKEQEQARIEQQDQMDIDQEKEQDEKYQHDDLPIEIDKPAVESNEVDKGLVDQANQEEYTYTEPELQKQPQLYMPNPNTNHSSQTYENPDEDYQMTISQAKTYHNIIKNTIAGKNKSKSPINGPDKTPKKYLIRIKFPDNSILQINYLEDVSSIKFGQLIKSIDELILPQYIDLYDLKLGYPPFTKLTQTFNANNEFLYNMPDFQSNETITLIWQLIKNDLNINKGPFVKQQNVIIKTSEDLPERVLERKRGELPDDEPKIKKSQTSSTKSIGSSTTSSSSTGSSNSKSILPKWFKLNKKSS</sequence>
<dbReference type="PANTHER" id="PTHR46467">
    <property type="entry name" value="TETHER CONTAINING UBX DOMAIN FOR GLUT4"/>
    <property type="match status" value="1"/>
</dbReference>
<dbReference type="OrthoDB" id="440781at2759"/>
<evidence type="ECO:0000256" key="1">
    <source>
        <dbReference type="SAM" id="MobiDB-lite"/>
    </source>
</evidence>
<feature type="domain" description="TUG ubiquitin-like" evidence="2">
    <location>
        <begin position="8"/>
        <end position="73"/>
    </location>
</feature>
<protein>
    <recommendedName>
        <fullName evidence="2">TUG ubiquitin-like domain-containing protein</fullName>
    </recommendedName>
</protein>
<comment type="caution">
    <text evidence="3">The sequence shown here is derived from an EMBL/GenBank/DDBJ whole genome shotgun (WGS) entry which is preliminary data.</text>
</comment>
<dbReference type="GeneID" id="73471641"/>
<dbReference type="GO" id="GO:0005737">
    <property type="term" value="C:cytoplasm"/>
    <property type="evidence" value="ECO:0007669"/>
    <property type="project" value="TreeGrafter"/>
</dbReference>
<dbReference type="GO" id="GO:0012506">
    <property type="term" value="C:vesicle membrane"/>
    <property type="evidence" value="ECO:0007669"/>
    <property type="project" value="TreeGrafter"/>
</dbReference>
<dbReference type="GO" id="GO:0006886">
    <property type="term" value="P:intracellular protein transport"/>
    <property type="evidence" value="ECO:0007669"/>
    <property type="project" value="TreeGrafter"/>
</dbReference>
<proteinExistence type="predicted"/>
<dbReference type="AlphaFoldDB" id="A0A8J5QJP3"/>
<dbReference type="Pfam" id="PF11470">
    <property type="entry name" value="TUG-UBL1"/>
    <property type="match status" value="1"/>
</dbReference>
<feature type="compositionally biased region" description="Polar residues" evidence="1">
    <location>
        <begin position="277"/>
        <end position="287"/>
    </location>
</feature>
<feature type="compositionally biased region" description="Low complexity" evidence="1">
    <location>
        <begin position="465"/>
        <end position="490"/>
    </location>
</feature>
<accession>A0A8J5QJP3</accession>
<dbReference type="InterPro" id="IPR021569">
    <property type="entry name" value="TUG-UBL1"/>
</dbReference>